<name>A0A839PPJ0_9MICO</name>
<proteinExistence type="predicted"/>
<dbReference type="NCBIfam" id="TIGR03296">
    <property type="entry name" value="M6dom_TIGR03296"/>
    <property type="match status" value="1"/>
</dbReference>
<evidence type="ECO:0000313" key="6">
    <source>
        <dbReference type="Proteomes" id="UP000590811"/>
    </source>
</evidence>
<dbReference type="Pfam" id="PF05547">
    <property type="entry name" value="Peptidase_M6"/>
    <property type="match status" value="1"/>
</dbReference>
<dbReference type="GO" id="GO:0008233">
    <property type="term" value="F:peptidase activity"/>
    <property type="evidence" value="ECO:0007669"/>
    <property type="project" value="InterPro"/>
</dbReference>
<evidence type="ECO:0000259" key="3">
    <source>
        <dbReference type="Pfam" id="PF05547"/>
    </source>
</evidence>
<feature type="region of interest" description="Disordered" evidence="1">
    <location>
        <begin position="26"/>
        <end position="66"/>
    </location>
</feature>
<feature type="domain" description="Immune inhibitor A-like metallopeptidase VEG" evidence="4">
    <location>
        <begin position="612"/>
        <end position="778"/>
    </location>
</feature>
<reference evidence="5 6" key="1">
    <citation type="submission" date="2020-08" db="EMBL/GenBank/DDBJ databases">
        <title>Genomic Encyclopedia of Type Strains, Phase IV (KMG-V): Genome sequencing to study the core and pangenomes of soil and plant-associated prokaryotes.</title>
        <authorList>
            <person name="Whitman W."/>
        </authorList>
    </citation>
    <scope>NUCLEOTIDE SEQUENCE [LARGE SCALE GENOMIC DNA]</scope>
    <source>
        <strain evidence="5 6">B3ACCR2</strain>
    </source>
</reference>
<feature type="compositionally biased region" description="Low complexity" evidence="1">
    <location>
        <begin position="26"/>
        <end position="37"/>
    </location>
</feature>
<dbReference type="PANTHER" id="PTHR41775:SF1">
    <property type="entry name" value="PEPTIDASE M6-LIKE DOMAIN-CONTAINING PROTEIN"/>
    <property type="match status" value="1"/>
</dbReference>
<dbReference type="PIRSF" id="PIRSF007519">
    <property type="entry name" value="Protease_InhA"/>
    <property type="match status" value="1"/>
</dbReference>
<dbReference type="Gene3D" id="2.60.120.260">
    <property type="entry name" value="Galactose-binding domain-like"/>
    <property type="match status" value="1"/>
</dbReference>
<dbReference type="SUPFAM" id="SSF55486">
    <property type="entry name" value="Metalloproteases ('zincins'), catalytic domain"/>
    <property type="match status" value="1"/>
</dbReference>
<dbReference type="EC" id="3.4.24.-" evidence="5"/>
<organism evidence="5 6">
    <name type="scientific">Terracoccus luteus</name>
    <dbReference type="NCBI Taxonomy" id="53356"/>
    <lineage>
        <taxon>Bacteria</taxon>
        <taxon>Bacillati</taxon>
        <taxon>Actinomycetota</taxon>
        <taxon>Actinomycetes</taxon>
        <taxon>Micrococcales</taxon>
        <taxon>Intrasporangiaceae</taxon>
        <taxon>Terracoccus</taxon>
    </lineage>
</organism>
<comment type="caution">
    <text evidence="5">The sequence shown here is derived from an EMBL/GenBank/DDBJ whole genome shotgun (WGS) entry which is preliminary data.</text>
</comment>
<dbReference type="InterPro" id="IPR048665">
    <property type="entry name" value="InhA-like_VEG"/>
</dbReference>
<dbReference type="RefSeq" id="WP_221185893.1">
    <property type="nucleotide sequence ID" value="NZ_JACHVT010000001.1"/>
</dbReference>
<keyword evidence="2" id="KW-0732">Signal</keyword>
<dbReference type="GO" id="GO:0006508">
    <property type="term" value="P:proteolysis"/>
    <property type="evidence" value="ECO:0007669"/>
    <property type="project" value="InterPro"/>
</dbReference>
<dbReference type="PANTHER" id="PTHR41775">
    <property type="entry name" value="SECRETED PROTEIN-RELATED"/>
    <property type="match status" value="1"/>
</dbReference>
<dbReference type="Pfam" id="PF20773">
    <property type="entry name" value="InhA-like_MAM"/>
    <property type="match status" value="1"/>
</dbReference>
<dbReference type="Pfam" id="PF20774">
    <property type="entry name" value="InhA-like_VEG"/>
    <property type="match status" value="1"/>
</dbReference>
<feature type="domain" description="Peptidase M6-like" evidence="3">
    <location>
        <begin position="114"/>
        <end position="410"/>
    </location>
</feature>
<gene>
    <name evidence="5" type="ORF">FHW14_000139</name>
</gene>
<dbReference type="Proteomes" id="UP000590811">
    <property type="component" value="Unassembled WGS sequence"/>
</dbReference>
<protein>
    <submittedName>
        <fullName evidence="5">Immune inhibitor A</fullName>
        <ecNumber evidence="5">3.4.24.-</ecNumber>
    </submittedName>
</protein>
<accession>A0A839PPJ0</accession>
<evidence type="ECO:0000259" key="4">
    <source>
        <dbReference type="Pfam" id="PF20774"/>
    </source>
</evidence>
<feature type="chain" id="PRO_5033009262" evidence="2">
    <location>
        <begin position="31"/>
        <end position="784"/>
    </location>
</feature>
<dbReference type="InterPro" id="IPR008757">
    <property type="entry name" value="Peptidase_M6-like_domain"/>
</dbReference>
<dbReference type="InterPro" id="IPR012300">
    <property type="entry name" value="Pept_M6_InhA"/>
</dbReference>
<keyword evidence="5" id="KW-0378">Hydrolase</keyword>
<dbReference type="AlphaFoldDB" id="A0A839PPJ0"/>
<evidence type="ECO:0000256" key="2">
    <source>
        <dbReference type="SAM" id="SignalP"/>
    </source>
</evidence>
<dbReference type="EMBL" id="JACHVT010000001">
    <property type="protein sequence ID" value="MBB2984999.1"/>
    <property type="molecule type" value="Genomic_DNA"/>
</dbReference>
<evidence type="ECO:0000313" key="5">
    <source>
        <dbReference type="EMBL" id="MBB2984999.1"/>
    </source>
</evidence>
<feature type="signal peptide" evidence="2">
    <location>
        <begin position="1"/>
        <end position="30"/>
    </location>
</feature>
<evidence type="ECO:0000256" key="1">
    <source>
        <dbReference type="SAM" id="MobiDB-lite"/>
    </source>
</evidence>
<sequence>MNKRSWSAVSGLAVGALVVTGLTAPGQAQATPTTKAPVSSDPAEAQASRHDNLPNPLADKANAERKDAVSKLIKGEATTKTINGNRVIEVKSATKNTAGRAATQSRFINYPVDREEDIFTILTDFGTQTMSGQSQAPGPVHNQIPQPDRVWDKSATDDNSTYWIPDFSRQHFMDLMFGEGDSFKDFYLKQSNGRFVAKGDVSDWVTVPYNEARYGSNSVPQSNGYWNYIKDTATAWYNAQKAAGKTDAQIKTYLAQFDKVDRYDYDNDGDFNEPDGYIDHFQAIHAGEGEEAGGGAQGTDAIWSHRWYAYSSDAGKTGPDMNKSGGVQLGDSGMWIGDYTTEPENGGLGVFAHEFGHDLGLPDLYDTSGGDNGTAFWTLMSGGSWLNQAKDSIGTKPGYMGPWEKLQLGWLDYVTVKPGTNKLVKLGPADRVAKDKSNTDENSYGVTPQAIVVPLPERTVTTERNTPHSGSAEWWSGYGNNLNNTLSTTLDLTGATTSASVSAWVQGNLEVDYDYMYGEVSTDGGTTWNQVGTPVDGVFGWTQKSFDLSAYKGQSVQFRFRVQTDGGVESEAFVDDIQVTKDGVAGPVDDVESGAGAWVAKGFAITDGTTSKKVQDVYYAENRVYSNYDKGLKTGPYNFGWGNTRPDWVERFPYQNGLLVWFSNGEQTNNNTKDHPGAGLILPVDARPKAIKFPDGALLGNRRQPFDATFGQERTDMVTFHRNGYGVTLKSQPAMPTFDDSDPLRYWDASNPWASTAVAGAGVKMTVTQTSENKQNMVVRVTTK</sequence>